<organism evidence="3 4">
    <name type="scientific">Crinalium epipsammum PCC 9333</name>
    <dbReference type="NCBI Taxonomy" id="1173022"/>
    <lineage>
        <taxon>Bacteria</taxon>
        <taxon>Bacillati</taxon>
        <taxon>Cyanobacteriota</taxon>
        <taxon>Cyanophyceae</taxon>
        <taxon>Gomontiellales</taxon>
        <taxon>Gomontiellaceae</taxon>
        <taxon>Crinalium</taxon>
    </lineage>
</organism>
<feature type="region of interest" description="Disordered" evidence="2">
    <location>
        <begin position="468"/>
        <end position="547"/>
    </location>
</feature>
<dbReference type="GO" id="GO:0006310">
    <property type="term" value="P:DNA recombination"/>
    <property type="evidence" value="ECO:0007669"/>
    <property type="project" value="InterPro"/>
</dbReference>
<dbReference type="RefSeq" id="WP_015180004.1">
    <property type="nucleotide sequence ID" value="NC_019734.1"/>
</dbReference>
<evidence type="ECO:0000313" key="4">
    <source>
        <dbReference type="Proteomes" id="UP000010472"/>
    </source>
</evidence>
<dbReference type="OrthoDB" id="9800759at2"/>
<proteinExistence type="inferred from homology"/>
<dbReference type="HOGENOM" id="CLU_029018_0_0_3"/>
<evidence type="ECO:0000313" key="3">
    <source>
        <dbReference type="EMBL" id="AFZ15575.1"/>
    </source>
</evidence>
<dbReference type="InterPro" id="IPR001668">
    <property type="entry name" value="Mob_Pre"/>
</dbReference>
<evidence type="ECO:0000256" key="2">
    <source>
        <dbReference type="SAM" id="MobiDB-lite"/>
    </source>
</evidence>
<feature type="compositionally biased region" description="Acidic residues" evidence="2">
    <location>
        <begin position="318"/>
        <end position="327"/>
    </location>
</feature>
<feature type="region of interest" description="Disordered" evidence="2">
    <location>
        <begin position="298"/>
        <end position="344"/>
    </location>
</feature>
<gene>
    <name evidence="3" type="ORF">Cri9333_4806</name>
</gene>
<feature type="compositionally biased region" description="Acidic residues" evidence="2">
    <location>
        <begin position="535"/>
        <end position="547"/>
    </location>
</feature>
<dbReference type="AlphaFoldDB" id="K9W803"/>
<reference evidence="3 4" key="1">
    <citation type="submission" date="2012-06" db="EMBL/GenBank/DDBJ databases">
        <title>Finished plasmid 2 of genome of Crinalium epipsammum PCC 9333.</title>
        <authorList>
            <consortium name="US DOE Joint Genome Institute"/>
            <person name="Gugger M."/>
            <person name="Coursin T."/>
            <person name="Rippka R."/>
            <person name="Tandeau De Marsac N."/>
            <person name="Huntemann M."/>
            <person name="Wei C.-L."/>
            <person name="Han J."/>
            <person name="Detter J.C."/>
            <person name="Han C."/>
            <person name="Tapia R."/>
            <person name="Davenport K."/>
            <person name="Daligault H."/>
            <person name="Erkkila T."/>
            <person name="Gu W."/>
            <person name="Munk A.C.C."/>
            <person name="Teshima H."/>
            <person name="Xu Y."/>
            <person name="Chain P."/>
            <person name="Chen A."/>
            <person name="Krypides N."/>
            <person name="Mavromatis K."/>
            <person name="Markowitz V."/>
            <person name="Szeto E."/>
            <person name="Ivanova N."/>
            <person name="Mikhailova N."/>
            <person name="Ovchinnikova G."/>
            <person name="Pagani I."/>
            <person name="Pati A."/>
            <person name="Goodwin L."/>
            <person name="Peters L."/>
            <person name="Pitluck S."/>
            <person name="Woyke T."/>
            <person name="Kerfeld C."/>
        </authorList>
    </citation>
    <scope>NUCLEOTIDE SEQUENCE [LARGE SCALE GENOMIC DNA]</scope>
    <source>
        <strain evidence="3 4">PCC 9333</strain>
        <plasmid evidence="4">Plasmid pCRI9333.02</plasmid>
    </source>
</reference>
<dbReference type="Pfam" id="PF01076">
    <property type="entry name" value="Mob_Pre"/>
    <property type="match status" value="1"/>
</dbReference>
<dbReference type="CDD" id="cd17242">
    <property type="entry name" value="MobM_relaxase"/>
    <property type="match status" value="1"/>
</dbReference>
<dbReference type="GO" id="GO:0003677">
    <property type="term" value="F:DNA binding"/>
    <property type="evidence" value="ECO:0007669"/>
    <property type="project" value="InterPro"/>
</dbReference>
<protein>
    <submittedName>
        <fullName evidence="3">Plasmid recombination protein</fullName>
    </submittedName>
</protein>
<keyword evidence="4" id="KW-1185">Reference proteome</keyword>
<accession>K9W803</accession>
<feature type="compositionally biased region" description="Polar residues" evidence="2">
    <location>
        <begin position="298"/>
        <end position="317"/>
    </location>
</feature>
<geneLocation type="plasmid" evidence="3 4">
    <name>pCRI9333.02</name>
</geneLocation>
<dbReference type="PATRIC" id="fig|1173022.3.peg.5191"/>
<dbReference type="Proteomes" id="UP000010472">
    <property type="component" value="Plasmid pCRI9333.02"/>
</dbReference>
<feature type="compositionally biased region" description="Low complexity" evidence="2">
    <location>
        <begin position="511"/>
        <end position="520"/>
    </location>
</feature>
<keyword evidence="3" id="KW-0614">Plasmid</keyword>
<feature type="compositionally biased region" description="Polar residues" evidence="2">
    <location>
        <begin position="472"/>
        <end position="510"/>
    </location>
</feature>
<name>K9W803_9CYAN</name>
<sequence>MAYGICRIQKIKSWGDLAGSVYHTTRERETLNADPAVDNIRVIGQPNDPDLATMVLDKIGDQTIRKNAVLAVEMLLSASPEYFRPDEPSSAGVYEQEQLEAWTKKSVDWLKEQYQDRVVSAELHLDESTPHIHAYLVPLDDQGKLNCRALFGGSRHTLSKLQDSYAEAVKPLGLERGIKGSQATYTEVKQYYSDVNRNSLNLDLEEQLPQPLKNEGAAEYKERVIENLQPSLDIINHQLSDYSKAIKQKEEMERTARASEKERQKLEQRVDELESEVIKLRSQVKQLVLDDAIETASTRPPVITSQNLENSTATGSTDGDDDDDDNNETIGAIAPTHTKKLELPGQLPSLPELELELESGNDEAANSDEATNDDDEKLNYADIFAVPDDFDQEWILQQHREQVSLVRAKRAAEEALHHAQLIEYKRAEEQRIRNIFIENSENPIFNELLSDEARALFKESIAQENMGATAPNELQSNDATAPENASSFNHQTNSTVPTVQHQTDSTDPTNQTVQHQTVQHDPTYLSDQTVPTEPYQDDDDQTDDESVNVDPIEENWQPLRSYLIEECCLPSDLLDGLHEKGWVYANNEGMAVFTLRTRENIETGVCVFDPESESNIWRDLNLDPEVEQKVNGEPSFFWIPPQNDLPINDAILTSDPIETISRIALDPSFGQNSTLYLSTENVDFLPIEVLQKLEENVVVSLKGDEDGKELANEIMKALPKSHKIELNEAGWNGILQEQERKRQAEQMQLIAQYQSQQESQMEL</sequence>
<evidence type="ECO:0000256" key="1">
    <source>
        <dbReference type="ARBA" id="ARBA00010657"/>
    </source>
</evidence>
<dbReference type="EMBL" id="CP003622">
    <property type="protein sequence ID" value="AFZ15575.1"/>
    <property type="molecule type" value="Genomic_DNA"/>
</dbReference>
<feature type="region of interest" description="Disordered" evidence="2">
    <location>
        <begin position="250"/>
        <end position="270"/>
    </location>
</feature>
<dbReference type="NCBIfam" id="NF041497">
    <property type="entry name" value="MobV"/>
    <property type="match status" value="1"/>
</dbReference>
<comment type="similarity">
    <text evidence="1">Belongs to the plasmid mobilization pre family.</text>
</comment>
<dbReference type="Gene3D" id="3.30.930.30">
    <property type="match status" value="1"/>
</dbReference>
<dbReference type="KEGG" id="cep:Cri9333_4806"/>